<dbReference type="RefSeq" id="WP_057851230.1">
    <property type="nucleotide sequence ID" value="NZ_LLXX01000104.1"/>
</dbReference>
<evidence type="ECO:0000313" key="3">
    <source>
        <dbReference type="EMBL" id="KRR06739.1"/>
    </source>
</evidence>
<feature type="region of interest" description="Disordered" evidence="1">
    <location>
        <begin position="402"/>
        <end position="427"/>
    </location>
</feature>
<comment type="caution">
    <text evidence="3">The sequence shown here is derived from an EMBL/GenBank/DDBJ whole genome shotgun (WGS) entry which is preliminary data.</text>
</comment>
<dbReference type="STRING" id="1518501.CQ10_21370"/>
<dbReference type="EMBL" id="LLXX01000104">
    <property type="protein sequence ID" value="KRR06739.1"/>
    <property type="molecule type" value="Genomic_DNA"/>
</dbReference>
<evidence type="ECO:0000259" key="2">
    <source>
        <dbReference type="Pfam" id="PF13546"/>
    </source>
</evidence>
<gene>
    <name evidence="3" type="ORF">CP49_41830</name>
</gene>
<keyword evidence="3" id="KW-0540">Nuclease</keyword>
<dbReference type="AlphaFoldDB" id="A0A0R3LMT4"/>
<dbReference type="InterPro" id="IPR039365">
    <property type="entry name" value="IS701-like"/>
</dbReference>
<sequence>MNLDQGGDSETRFAEYVAGLGSVTGHVERTRPLRDYCTGLMLPGERKSVEPMAARTAPARTAAQHQSLLHFVANAAWSDEDVLAKVREMVLPAIEKSGPIEAWIIDDTSFPKQGKHSVGVHHQYCGQLGKQANCQVAVSLSVANHAASLPVAYRLYLPEAWTKDRARRKKAGVPKQIKFKTKPQIALEQIRGACESGLPRGVALMDAAYGRDARLRAGMTELGVPYVVGIVPTILMWAPGSGPRRMDKPMNNTGRRDEPELVSAKKVALGLPKQAWRTVTWREGSADQLSSRFARVRVRVGYNKLIPEKLSPEWLLIEWPEGEAQPTKYWLSTLPENVSFTQLVDLAKLRWRIERDYQELKQEVGLGHYEGRGWRGFHHHATLCIAAYGFLIAEQATIPPSGPRSAAPVQVPPLPDNYRPRGSALAA</sequence>
<reference evidence="3 4" key="1">
    <citation type="submission" date="2014-03" db="EMBL/GenBank/DDBJ databases">
        <title>Bradyrhizobium valentinum sp. nov., isolated from effective nodules of Lupinus mariae-josephae, a lupine endemic of basic-lime soils in Eastern Spain.</title>
        <authorList>
            <person name="Duran D."/>
            <person name="Rey L."/>
            <person name="Navarro A."/>
            <person name="Busquets A."/>
            <person name="Imperial J."/>
            <person name="Ruiz-Argueso T."/>
        </authorList>
    </citation>
    <scope>NUCLEOTIDE SEQUENCE [LARGE SCALE GENOMIC DNA]</scope>
    <source>
        <strain evidence="3 4">LmjM3</strain>
    </source>
</reference>
<dbReference type="Pfam" id="PF13546">
    <property type="entry name" value="DDE_5"/>
    <property type="match status" value="1"/>
</dbReference>
<evidence type="ECO:0000256" key="1">
    <source>
        <dbReference type="SAM" id="MobiDB-lite"/>
    </source>
</evidence>
<accession>A0A0R3LMT4</accession>
<dbReference type="NCBIfam" id="NF033540">
    <property type="entry name" value="transpos_IS701"/>
    <property type="match status" value="1"/>
</dbReference>
<dbReference type="GO" id="GO:0004519">
    <property type="term" value="F:endonuclease activity"/>
    <property type="evidence" value="ECO:0007669"/>
    <property type="project" value="UniProtKB-KW"/>
</dbReference>
<proteinExistence type="predicted"/>
<dbReference type="InterPro" id="IPR038721">
    <property type="entry name" value="IS701-like_DDE_dom"/>
</dbReference>
<keyword evidence="4" id="KW-1185">Reference proteome</keyword>
<keyword evidence="3" id="KW-0255">Endonuclease</keyword>
<dbReference type="Proteomes" id="UP000051913">
    <property type="component" value="Unassembled WGS sequence"/>
</dbReference>
<dbReference type="PANTHER" id="PTHR33627:SF1">
    <property type="entry name" value="TRANSPOSASE"/>
    <property type="match status" value="1"/>
</dbReference>
<dbReference type="PANTHER" id="PTHR33627">
    <property type="entry name" value="TRANSPOSASE"/>
    <property type="match status" value="1"/>
</dbReference>
<keyword evidence="3" id="KW-0378">Hydrolase</keyword>
<evidence type="ECO:0000313" key="4">
    <source>
        <dbReference type="Proteomes" id="UP000051913"/>
    </source>
</evidence>
<name>A0A0R3LMT4_9BRAD</name>
<feature type="domain" description="Transposase IS701-like DDE" evidence="2">
    <location>
        <begin position="26"/>
        <end position="286"/>
    </location>
</feature>
<dbReference type="SUPFAM" id="SSF53098">
    <property type="entry name" value="Ribonuclease H-like"/>
    <property type="match status" value="1"/>
</dbReference>
<protein>
    <submittedName>
        <fullName evidence="3">DDE endonuclease</fullName>
    </submittedName>
</protein>
<organism evidence="3 4">
    <name type="scientific">Bradyrhizobium valentinum</name>
    <dbReference type="NCBI Taxonomy" id="1518501"/>
    <lineage>
        <taxon>Bacteria</taxon>
        <taxon>Pseudomonadati</taxon>
        <taxon>Pseudomonadota</taxon>
        <taxon>Alphaproteobacteria</taxon>
        <taxon>Hyphomicrobiales</taxon>
        <taxon>Nitrobacteraceae</taxon>
        <taxon>Bradyrhizobium</taxon>
    </lineage>
</organism>
<dbReference type="InterPro" id="IPR012337">
    <property type="entry name" value="RNaseH-like_sf"/>
</dbReference>